<feature type="transmembrane region" description="Helical" evidence="1">
    <location>
        <begin position="125"/>
        <end position="146"/>
    </location>
</feature>
<accession>A0A2V5KCT0</accession>
<evidence type="ECO:0000313" key="2">
    <source>
        <dbReference type="EMBL" id="PYI57435.1"/>
    </source>
</evidence>
<organism evidence="2 3">
    <name type="scientific">Paenibacillus flagellatus</name>
    <dbReference type="NCBI Taxonomy" id="2211139"/>
    <lineage>
        <taxon>Bacteria</taxon>
        <taxon>Bacillati</taxon>
        <taxon>Bacillota</taxon>
        <taxon>Bacilli</taxon>
        <taxon>Bacillales</taxon>
        <taxon>Paenibacillaceae</taxon>
        <taxon>Paenibacillus</taxon>
    </lineage>
</organism>
<dbReference type="OrthoDB" id="1680238at2"/>
<keyword evidence="3" id="KW-1185">Reference proteome</keyword>
<keyword evidence="1" id="KW-0812">Transmembrane</keyword>
<dbReference type="RefSeq" id="WP_110838475.1">
    <property type="nucleotide sequence ID" value="NZ_QJVJ01000001.1"/>
</dbReference>
<feature type="transmembrane region" description="Helical" evidence="1">
    <location>
        <begin position="248"/>
        <end position="267"/>
    </location>
</feature>
<dbReference type="AlphaFoldDB" id="A0A2V5KCT0"/>
<keyword evidence="1" id="KW-0472">Membrane</keyword>
<feature type="transmembrane region" description="Helical" evidence="1">
    <location>
        <begin position="32"/>
        <end position="58"/>
    </location>
</feature>
<dbReference type="Proteomes" id="UP000247476">
    <property type="component" value="Unassembled WGS sequence"/>
</dbReference>
<dbReference type="EMBL" id="QJVJ01000001">
    <property type="protein sequence ID" value="PYI57435.1"/>
    <property type="molecule type" value="Genomic_DNA"/>
</dbReference>
<feature type="transmembrane region" description="Helical" evidence="1">
    <location>
        <begin position="97"/>
        <end position="113"/>
    </location>
</feature>
<evidence type="ECO:0000313" key="3">
    <source>
        <dbReference type="Proteomes" id="UP000247476"/>
    </source>
</evidence>
<feature type="transmembrane region" description="Helical" evidence="1">
    <location>
        <begin position="221"/>
        <end position="242"/>
    </location>
</feature>
<feature type="transmembrane region" description="Helical" evidence="1">
    <location>
        <begin position="194"/>
        <end position="214"/>
    </location>
</feature>
<feature type="transmembrane region" description="Helical" evidence="1">
    <location>
        <begin position="6"/>
        <end position="25"/>
    </location>
</feature>
<feature type="transmembrane region" description="Helical" evidence="1">
    <location>
        <begin position="158"/>
        <end position="182"/>
    </location>
</feature>
<protein>
    <submittedName>
        <fullName evidence="2">Uncharacterized protein</fullName>
    </submittedName>
</protein>
<feature type="transmembrane region" description="Helical" evidence="1">
    <location>
        <begin position="70"/>
        <end position="90"/>
    </location>
</feature>
<evidence type="ECO:0000256" key="1">
    <source>
        <dbReference type="SAM" id="Phobius"/>
    </source>
</evidence>
<comment type="caution">
    <text evidence="2">The sequence shown here is derived from an EMBL/GenBank/DDBJ whole genome shotgun (WGS) entry which is preliminary data.</text>
</comment>
<gene>
    <name evidence="2" type="ORF">DLM86_03080</name>
</gene>
<reference evidence="2 3" key="1">
    <citation type="submission" date="2018-05" db="EMBL/GenBank/DDBJ databases">
        <title>Paenibacillus flagellatus sp. nov., isolated from selenium mineral soil.</title>
        <authorList>
            <person name="Dai X."/>
        </authorList>
    </citation>
    <scope>NUCLEOTIDE SEQUENCE [LARGE SCALE GENOMIC DNA]</scope>
    <source>
        <strain evidence="2 3">DXL2</strain>
    </source>
</reference>
<name>A0A2V5KCT0_9BACL</name>
<keyword evidence="1" id="KW-1133">Transmembrane helix</keyword>
<sequence length="282" mass="32807">MPSFVPYAVLILVMLTSLITILAHFRDYRLFLIFLAYSGMIYVFEYAIVVLMNGYSYYPNLLPIRYLDNLLGSIFSNLLAVPVIALFIAVYRLGNRWILLFALLLSGVEWLFERMGVYETYWWKVPYTTAALLFFFWLARCWIVWLQRGNRAIRYVTLVMYSSSLIDTLVFVLIAGGVRLFRVGVFDDPYRDDVFVSALFGFFKALLLAGAVYWTDGIRWIAAALAAIFAIQIVLIRCDILHVFVPYWLYFLMYAPCCFFVAWLIAIGKRSLNDWSAFPSRR</sequence>
<proteinExistence type="predicted"/>